<gene>
    <name evidence="2" type="ORF">BLX24_08835</name>
</gene>
<dbReference type="OrthoDB" id="1339132at2"/>
<sequence>MRKLLLFLFLLSTTTLLAQKKQILSRSYYRVAMSCEVYEDSSYDSRRLQDIREGEVISIFGKYNKEAELVGVEHGGYKVYLKSPMLQYMYKNRFIGEANKPVVYKNILDYPSFYTQNRQPQRSISTRPDSPNDPCKVSKKVDKFTGAITYTVDPSLVISFNSAVIQFVKNVSEQDTVIGMAISNSARNVPSLENRKGVYFLFEDGSKIAKPDAEVDYSVSSGYSYNTKAIVILSDEDIDFFMTKRLTDVRVGRSDSEVNLRQAEKIRTAINCLDRYW</sequence>
<proteinExistence type="predicted"/>
<dbReference type="RefSeq" id="WP_071502735.1">
    <property type="nucleotide sequence ID" value="NZ_MORL01000003.1"/>
</dbReference>
<dbReference type="Proteomes" id="UP000181790">
    <property type="component" value="Unassembled WGS sequence"/>
</dbReference>
<feature type="signal peptide" evidence="1">
    <location>
        <begin position="1"/>
        <end position="18"/>
    </location>
</feature>
<evidence type="ECO:0000256" key="1">
    <source>
        <dbReference type="SAM" id="SignalP"/>
    </source>
</evidence>
<keyword evidence="3" id="KW-1185">Reference proteome</keyword>
<keyword evidence="1" id="KW-0732">Signal</keyword>
<feature type="chain" id="PRO_5010240746" description="SH3b domain-containing protein" evidence="1">
    <location>
        <begin position="19"/>
        <end position="277"/>
    </location>
</feature>
<dbReference type="EMBL" id="MORL01000003">
    <property type="protein sequence ID" value="OIN59936.1"/>
    <property type="molecule type" value="Genomic_DNA"/>
</dbReference>
<protein>
    <recommendedName>
        <fullName evidence="4">SH3b domain-containing protein</fullName>
    </recommendedName>
</protein>
<comment type="caution">
    <text evidence="2">The sequence shown here is derived from an EMBL/GenBank/DDBJ whole genome shotgun (WGS) entry which is preliminary data.</text>
</comment>
<evidence type="ECO:0000313" key="2">
    <source>
        <dbReference type="EMBL" id="OIN59936.1"/>
    </source>
</evidence>
<dbReference type="AlphaFoldDB" id="A0A1S2VP36"/>
<organism evidence="2 3">
    <name type="scientific">Arsenicibacter rosenii</name>
    <dbReference type="NCBI Taxonomy" id="1750698"/>
    <lineage>
        <taxon>Bacteria</taxon>
        <taxon>Pseudomonadati</taxon>
        <taxon>Bacteroidota</taxon>
        <taxon>Cytophagia</taxon>
        <taxon>Cytophagales</taxon>
        <taxon>Spirosomataceae</taxon>
        <taxon>Arsenicibacter</taxon>
    </lineage>
</organism>
<reference evidence="2 3" key="1">
    <citation type="submission" date="2016-10" db="EMBL/GenBank/DDBJ databases">
        <title>Arsenicibacter rosenii gen. nov., sp. nov., an efficient arsenic-methylating bacterium isolated from an arsenic-contaminated paddy soil.</title>
        <authorList>
            <person name="Huang K."/>
        </authorList>
    </citation>
    <scope>NUCLEOTIDE SEQUENCE [LARGE SCALE GENOMIC DNA]</scope>
    <source>
        <strain evidence="2 3">SM-1</strain>
    </source>
</reference>
<name>A0A1S2VP36_9BACT</name>
<evidence type="ECO:0008006" key="4">
    <source>
        <dbReference type="Google" id="ProtNLM"/>
    </source>
</evidence>
<accession>A0A1S2VP36</accession>
<evidence type="ECO:0000313" key="3">
    <source>
        <dbReference type="Proteomes" id="UP000181790"/>
    </source>
</evidence>